<organism evidence="5 6">
    <name type="scientific">Spirosoma agri</name>
    <dbReference type="NCBI Taxonomy" id="1987381"/>
    <lineage>
        <taxon>Bacteria</taxon>
        <taxon>Pseudomonadati</taxon>
        <taxon>Bacteroidota</taxon>
        <taxon>Cytophagia</taxon>
        <taxon>Cytophagales</taxon>
        <taxon>Cytophagaceae</taxon>
        <taxon>Spirosoma</taxon>
    </lineage>
</organism>
<dbReference type="GO" id="GO:0016020">
    <property type="term" value="C:membrane"/>
    <property type="evidence" value="ECO:0007669"/>
    <property type="project" value="InterPro"/>
</dbReference>
<feature type="transmembrane region" description="Helical" evidence="3">
    <location>
        <begin position="89"/>
        <end position="112"/>
    </location>
</feature>
<evidence type="ECO:0000256" key="2">
    <source>
        <dbReference type="ARBA" id="ARBA00022748"/>
    </source>
</evidence>
<dbReference type="InterPro" id="IPR003567">
    <property type="entry name" value="Cyt_c_biogenesis"/>
</dbReference>
<sequence>MIHTTVGQLGHFFVILSFVTALVATVAYFLSSLGRRASVEVVSIEEPQLAYAGESTFGGKTAKRKAPAQLSRSGSQANQKPAKDDWKTLARWSFCLHALAVFGVGASLYYIIYNHYFEYHYAWSHSSLALPVQYMISCFWEGQEGSFLLWLFWDAVLGVILITTSRSAIGKQWEAPMMTVFALVQAFLASMILGVVFGDTFKLGSSPFLLLTEAMPDAPIFTADPTFVPKDGNGLNPLLQNYWMVIHPPTLFLGFALTLVPFAYCIAGLWRNQPLEWIRPALPWTLFGAMILGIGIMMGGYWAYETLNFGGYWNWDPVENAVFVPWLVMVGALHTMLIAKRSSTGLKTTIILTIATFLLILYSTFLTRSGILGNASVHSFTDLGLSGQLLVYLLAFVVLAVVLAARKWKYIPTDEQEASVYTKEFWLFIGATVLCLSAFQIIATTSIPVYNKILESFGKISNLALPADQIAHYNKFQVWFFVVIALLTGVGQFMWWRRLDNKKWDALITPGIITLLVSAGLIAFGSIKNPVYMILLVAAVFALVTNGTILLGIIRGNYRFSGGAIAHIGLALMLIGILYSAGFSKVISINTSGLLISKQDEFTKNDNKENKENTLLWLNQPERMGTYQITYRGQRIEARDVPGYIPRKDVMVIEGDYHGIAQKNIEQNGKVYHKKGDTLALYPENTYYEVEYREPSGKVFSLFPRAQVNERMGLLASPDTRHKADRDIYTYVNSVPDPSAENKWEKTETYSVAIKDTFFLNDYVAILDDVVRTNEVEGMEISASDAAIRARVRVMSKNGEQTLNPAFVIKNRMVAHPAEVSDELGVRIQLNEIDPQTGKFTFAVNRTQRDYIVMKAFEKPLINVLWIGTLIVVLGFLIAIVRRYREFRKMRDKMI</sequence>
<feature type="transmembrane region" description="Helical" evidence="3">
    <location>
        <begin position="282"/>
        <end position="303"/>
    </location>
</feature>
<dbReference type="PANTHER" id="PTHR43653:SF1">
    <property type="entry name" value="CYTOCHROME C-TYPE BIOGENESIS PROTEIN CCMF"/>
    <property type="match status" value="1"/>
</dbReference>
<gene>
    <name evidence="5" type="primary">ccsA</name>
    <name evidence="5" type="ORF">GK091_11900</name>
</gene>
<comment type="caution">
    <text evidence="5">The sequence shown here is derived from an EMBL/GenBank/DDBJ whole genome shotgun (WGS) entry which is preliminary data.</text>
</comment>
<dbReference type="GO" id="GO:0020037">
    <property type="term" value="F:heme binding"/>
    <property type="evidence" value="ECO:0007669"/>
    <property type="project" value="InterPro"/>
</dbReference>
<dbReference type="GO" id="GO:0015232">
    <property type="term" value="F:heme transmembrane transporter activity"/>
    <property type="evidence" value="ECO:0007669"/>
    <property type="project" value="InterPro"/>
</dbReference>
<dbReference type="PRINTS" id="PR01410">
    <property type="entry name" value="CCBIOGENESIS"/>
</dbReference>
<evidence type="ECO:0000259" key="4">
    <source>
        <dbReference type="Pfam" id="PF01578"/>
    </source>
</evidence>
<protein>
    <submittedName>
        <fullName evidence="5">Cytochrome c biogenesis protein CcsA</fullName>
    </submittedName>
</protein>
<feature type="transmembrane region" description="Helical" evidence="3">
    <location>
        <begin position="12"/>
        <end position="30"/>
    </location>
</feature>
<dbReference type="AlphaFoldDB" id="A0A6M0II75"/>
<feature type="transmembrane region" description="Helical" evidence="3">
    <location>
        <begin position="425"/>
        <end position="447"/>
    </location>
</feature>
<evidence type="ECO:0000256" key="1">
    <source>
        <dbReference type="ARBA" id="ARBA00009186"/>
    </source>
</evidence>
<dbReference type="GO" id="GO:0017004">
    <property type="term" value="P:cytochrome complex assembly"/>
    <property type="evidence" value="ECO:0007669"/>
    <property type="project" value="UniProtKB-KW"/>
</dbReference>
<feature type="transmembrane region" description="Helical" evidence="3">
    <location>
        <begin position="147"/>
        <end position="165"/>
    </location>
</feature>
<keyword evidence="3" id="KW-0472">Membrane</keyword>
<feature type="transmembrane region" description="Helical" evidence="3">
    <location>
        <begin position="531"/>
        <end position="553"/>
    </location>
</feature>
<dbReference type="RefSeq" id="WP_164037843.1">
    <property type="nucleotide sequence ID" value="NZ_JAAGNZ010000001.1"/>
</dbReference>
<feature type="domain" description="Cytochrome c assembly protein" evidence="4">
    <location>
        <begin position="144"/>
        <end position="369"/>
    </location>
</feature>
<feature type="transmembrane region" description="Helical" evidence="3">
    <location>
        <begin position="323"/>
        <end position="339"/>
    </location>
</feature>
<comment type="similarity">
    <text evidence="1">Belongs to the CcmF/CycK/Ccl1/NrfE/CcsA family.</text>
</comment>
<accession>A0A6M0II75</accession>
<feature type="transmembrane region" description="Helical" evidence="3">
    <location>
        <begin position="251"/>
        <end position="270"/>
    </location>
</feature>
<dbReference type="EMBL" id="JAAGNZ010000001">
    <property type="protein sequence ID" value="NEU67587.1"/>
    <property type="molecule type" value="Genomic_DNA"/>
</dbReference>
<feature type="transmembrane region" description="Helical" evidence="3">
    <location>
        <begin position="861"/>
        <end position="881"/>
    </location>
</feature>
<feature type="transmembrane region" description="Helical" evidence="3">
    <location>
        <begin position="385"/>
        <end position="405"/>
    </location>
</feature>
<keyword evidence="2" id="KW-0201">Cytochrome c-type biogenesis</keyword>
<dbReference type="Pfam" id="PF01578">
    <property type="entry name" value="Cytochrom_C_asm"/>
    <property type="match status" value="1"/>
</dbReference>
<feature type="transmembrane region" description="Helical" evidence="3">
    <location>
        <begin position="560"/>
        <end position="582"/>
    </location>
</feature>
<feature type="transmembrane region" description="Helical" evidence="3">
    <location>
        <begin position="507"/>
        <end position="525"/>
    </location>
</feature>
<dbReference type="InterPro" id="IPR002541">
    <property type="entry name" value="Cyt_c_assembly"/>
</dbReference>
<evidence type="ECO:0000313" key="5">
    <source>
        <dbReference type="EMBL" id="NEU67587.1"/>
    </source>
</evidence>
<evidence type="ECO:0000256" key="3">
    <source>
        <dbReference type="SAM" id="Phobius"/>
    </source>
</evidence>
<feature type="transmembrane region" description="Helical" evidence="3">
    <location>
        <begin position="346"/>
        <end position="365"/>
    </location>
</feature>
<keyword evidence="3" id="KW-1133">Transmembrane helix</keyword>
<keyword evidence="6" id="KW-1185">Reference proteome</keyword>
<dbReference type="PANTHER" id="PTHR43653">
    <property type="entry name" value="CYTOCHROME C ASSEMBLY PROTEIN-RELATED"/>
    <property type="match status" value="1"/>
</dbReference>
<name>A0A6M0II75_9BACT</name>
<feature type="transmembrane region" description="Helical" evidence="3">
    <location>
        <begin position="177"/>
        <end position="197"/>
    </location>
</feature>
<reference evidence="5 6" key="1">
    <citation type="submission" date="2020-02" db="EMBL/GenBank/DDBJ databases">
        <title>Draft genome sequence of two Spirosoma agri KCTC 52727 and Spirosoma terrae KCTC 52035.</title>
        <authorList>
            <person name="Rojas J."/>
            <person name="Ambika Manirajan B."/>
            <person name="Ratering S."/>
            <person name="Suarez C."/>
            <person name="Schnell S."/>
        </authorList>
    </citation>
    <scope>NUCLEOTIDE SEQUENCE [LARGE SCALE GENOMIC DNA]</scope>
    <source>
        <strain evidence="5 6">KCTC 52727</strain>
    </source>
</reference>
<keyword evidence="3" id="KW-0812">Transmembrane</keyword>
<proteinExistence type="inferred from homology"/>
<feature type="transmembrane region" description="Helical" evidence="3">
    <location>
        <begin position="476"/>
        <end position="495"/>
    </location>
</feature>
<evidence type="ECO:0000313" key="6">
    <source>
        <dbReference type="Proteomes" id="UP000477386"/>
    </source>
</evidence>
<dbReference type="Proteomes" id="UP000477386">
    <property type="component" value="Unassembled WGS sequence"/>
</dbReference>